<feature type="domain" description="Type VI secretion system IcmF C-terminal" evidence="2">
    <location>
        <begin position="1054"/>
        <end position="1160"/>
    </location>
</feature>
<dbReference type="Pfam" id="PF06744">
    <property type="entry name" value="IcmF_C"/>
    <property type="match status" value="1"/>
</dbReference>
<evidence type="ECO:0000313" key="7">
    <source>
        <dbReference type="Proteomes" id="UP000315115"/>
    </source>
</evidence>
<dbReference type="InterPro" id="IPR025743">
    <property type="entry name" value="TssM1_N"/>
</dbReference>
<gene>
    <name evidence="6" type="ORF">VroAM7_48540</name>
</gene>
<dbReference type="EMBL" id="AP019799">
    <property type="protein sequence ID" value="BBL92201.1"/>
    <property type="molecule type" value="Genomic_DNA"/>
</dbReference>
<dbReference type="Pfam" id="PF21070">
    <property type="entry name" value="IcmF_helical"/>
    <property type="match status" value="1"/>
</dbReference>
<evidence type="ECO:0000313" key="6">
    <source>
        <dbReference type="EMBL" id="BBL92201.1"/>
    </source>
</evidence>
<dbReference type="Proteomes" id="UP000315115">
    <property type="component" value="Chromosome 2"/>
</dbReference>
<keyword evidence="1" id="KW-0812">Transmembrane</keyword>
<feature type="transmembrane region" description="Helical" evidence="1">
    <location>
        <begin position="57"/>
        <end position="74"/>
    </location>
</feature>
<evidence type="ECO:0000256" key="1">
    <source>
        <dbReference type="SAM" id="Phobius"/>
    </source>
</evidence>
<dbReference type="CDD" id="cd00882">
    <property type="entry name" value="Ras_like_GTPase"/>
    <property type="match status" value="1"/>
</dbReference>
<feature type="transmembrane region" description="Helical" evidence="1">
    <location>
        <begin position="12"/>
        <end position="37"/>
    </location>
</feature>
<dbReference type="SUPFAM" id="SSF52540">
    <property type="entry name" value="P-loop containing nucleoside triphosphate hydrolases"/>
    <property type="match status" value="1"/>
</dbReference>
<dbReference type="NCBIfam" id="TIGR03348">
    <property type="entry name" value="VI_IcmF"/>
    <property type="match status" value="1"/>
</dbReference>
<dbReference type="InterPro" id="IPR010623">
    <property type="entry name" value="IcmF_C"/>
</dbReference>
<feature type="domain" description="Type VI secretion system component TssM1 helical" evidence="5">
    <location>
        <begin position="950"/>
        <end position="1044"/>
    </location>
</feature>
<feature type="domain" description="IcmF-related" evidence="3">
    <location>
        <begin position="510"/>
        <end position="824"/>
    </location>
</feature>
<dbReference type="AlphaFoldDB" id="A0A510IFD7"/>
<dbReference type="PANTHER" id="PTHR36153:SF5">
    <property type="entry name" value="EXPORTED PROTEIN"/>
    <property type="match status" value="1"/>
</dbReference>
<accession>A0A510IFD7</accession>
<dbReference type="Pfam" id="PF06761">
    <property type="entry name" value="IcmF-related"/>
    <property type="match status" value="1"/>
</dbReference>
<dbReference type="InterPro" id="IPR017731">
    <property type="entry name" value="TssM1-like"/>
</dbReference>
<dbReference type="PANTHER" id="PTHR36153">
    <property type="entry name" value="INNER MEMBRANE PROTEIN-RELATED"/>
    <property type="match status" value="1"/>
</dbReference>
<dbReference type="InterPro" id="IPR027417">
    <property type="entry name" value="P-loop_NTPase"/>
</dbReference>
<dbReference type="InterPro" id="IPR048677">
    <property type="entry name" value="TssM1_hel"/>
</dbReference>
<sequence>MWKFIVGIVKRLKPGLAAAMPILLFTTFILLNVAIWWAGPWLVIAEQRPLESITARAVASSLFTLGALAIWGVWQWRKLQGFKAEQVREEKLRQDPIKVYEERQEVELNQVMVNMKQSLNKHNYLYALPWYLVLGLENAGKTSLINRSGQNFVFSSVMRASGQKSENPYSFDWWVGDESVLIDPDGELLTQGNRSEENNGEMERRLWLHFVNWLERTRSRRPLNGIVLALDVSHLATATASERKAYANLLRARLRELMETLSTRLPVYISLTKLDLLYGFEPFFKHYTKAQREEVLGFTFSMDSVDNLDSWLEEFVSEYTQFVERINDMLPHTVSAPMTLEERNAIYSFTRQIAGLKDILELFFQEALASDQFSTSALVRGAYFTSVYQQGVPSNAFDDAASRRYGLSHAINTAQRAKNSTVYFTEKLFTHIIYPEAGLASDNFRVARNKRRLLMLSFVACSIATVLLVGNWHRNYMSNVQHADKVLAKVNQYKEQFSGNKSLKSQQNVLDPLNQIREATLEFGFFREKPKYISDFGLYQGHTIGPKVEETYLNLLETRLLPLLMADVVVDLNQAQTDEEKLAVLRVYRMLVDKSGRYQDYVLDYFAKYWQQEFSGQRKIQEDLLGHLEYAMRHTDLEADRLNGDKDAESVMKPYDRVIARAQTELSTMPNDQRVYRNLKLSAQTLLGPAVNLRSLVGPVFDVVFEERVMNSESLYIPQMLTKRGFEDFFMPQSESVSELALIDSWVLGQTKTAQFSEADKQALRDKIRSLYVADYTNTWRAALNEIDVKYFNDINDAVMVLENLTSNLEPMQRLLRTLDNNTQLFTTLPADDAAQNELLKSPKYKVASMIETPFADLNGMLTQVDGQPAYINEVLASVDELKSYLTAIKDAPDVGMAALDATKARVKLISADPIYTLKRISSGLPKPMDSMFAKLADESWYVVKQEAIKHLEVRWTEDVYAPFQSKLAGRYPFTQGSKKDASLQDFESFFAPNGTLDSFYNNQLKMFIEENITVTADDSAQSIIRKEVLDQIQQAQKIREAFFNRKGILDVNFSVEPMSLTNNKRRSLLNVDGQFLAYSHGPRESVELIWPNTLRDSAVSKVTLIPTKSNMSPRSVQLQGPWAFFRLLDKASVVSASPTSVDFKFDVDGGEMIYRVNSEADANPFTERLFKSFKLSKTLY</sequence>
<evidence type="ECO:0000259" key="5">
    <source>
        <dbReference type="Pfam" id="PF21070"/>
    </source>
</evidence>
<protein>
    <submittedName>
        <fullName evidence="6">Type VI secretion protein IcmF</fullName>
    </submittedName>
</protein>
<dbReference type="Pfam" id="PF14331">
    <property type="entry name" value="IcmF-related_N"/>
    <property type="match status" value="1"/>
</dbReference>
<keyword evidence="1" id="KW-0472">Membrane</keyword>
<name>A0A510IFD7_9VIBR</name>
<reference evidence="7" key="1">
    <citation type="submission" date="2019-07" db="EMBL/GenBank/DDBJ databases">
        <title>Complete Genome Sequences of Vibrion rotiferianus strain AM7.</title>
        <authorList>
            <person name="Miyazaki K."/>
            <person name="Wiseschart A."/>
            <person name="Pootanakit K."/>
            <person name="Ishimori K."/>
            <person name="Kitahara K."/>
        </authorList>
    </citation>
    <scope>NUCLEOTIDE SEQUENCE [LARGE SCALE GENOMIC DNA]</scope>
    <source>
        <strain evidence="7">AM7</strain>
    </source>
</reference>
<evidence type="ECO:0000259" key="2">
    <source>
        <dbReference type="Pfam" id="PF06744"/>
    </source>
</evidence>
<dbReference type="InterPro" id="IPR009612">
    <property type="entry name" value="IcmF-rel"/>
</dbReference>
<feature type="transmembrane region" description="Helical" evidence="1">
    <location>
        <begin position="453"/>
        <end position="472"/>
    </location>
</feature>
<feature type="domain" description="Type VI secretion system component TssM1 N-terminal" evidence="4">
    <location>
        <begin position="202"/>
        <end position="460"/>
    </location>
</feature>
<evidence type="ECO:0000259" key="4">
    <source>
        <dbReference type="Pfam" id="PF14331"/>
    </source>
</evidence>
<dbReference type="InterPro" id="IPR053156">
    <property type="entry name" value="T6SS_TssM-like"/>
</dbReference>
<dbReference type="RefSeq" id="WP_143694183.1">
    <property type="nucleotide sequence ID" value="NZ_AP019799.1"/>
</dbReference>
<proteinExistence type="predicted"/>
<organism evidence="6 7">
    <name type="scientific">Vibrio rotiferianus</name>
    <dbReference type="NCBI Taxonomy" id="190895"/>
    <lineage>
        <taxon>Bacteria</taxon>
        <taxon>Pseudomonadati</taxon>
        <taxon>Pseudomonadota</taxon>
        <taxon>Gammaproteobacteria</taxon>
        <taxon>Vibrionales</taxon>
        <taxon>Vibrionaceae</taxon>
        <taxon>Vibrio</taxon>
    </lineage>
</organism>
<evidence type="ECO:0000259" key="3">
    <source>
        <dbReference type="Pfam" id="PF06761"/>
    </source>
</evidence>
<keyword evidence="1" id="KW-1133">Transmembrane helix</keyword>